<feature type="region of interest" description="Disordered" evidence="1">
    <location>
        <begin position="16"/>
        <end position="45"/>
    </location>
</feature>
<proteinExistence type="predicted"/>
<reference evidence="2" key="1">
    <citation type="submission" date="2019-03" db="EMBL/GenBank/DDBJ databases">
        <title>Long read genome sequence of the mycoparasitic Pythium oligandrum ATCC 38472 isolated from sugarbeet rhizosphere.</title>
        <authorList>
            <person name="Gaulin E."/>
        </authorList>
    </citation>
    <scope>NUCLEOTIDE SEQUENCE</scope>
    <source>
        <strain evidence="2">ATCC 38472_TT</strain>
    </source>
</reference>
<evidence type="ECO:0000313" key="2">
    <source>
        <dbReference type="EMBL" id="TMW59896.1"/>
    </source>
</evidence>
<name>A0A8K1FEW8_PYTOL</name>
<protein>
    <submittedName>
        <fullName evidence="2">Uncharacterized protein</fullName>
    </submittedName>
</protein>
<dbReference type="AlphaFoldDB" id="A0A8K1FEW8"/>
<dbReference type="EMBL" id="SPLM01000109">
    <property type="protein sequence ID" value="TMW59896.1"/>
    <property type="molecule type" value="Genomic_DNA"/>
</dbReference>
<comment type="caution">
    <text evidence="2">The sequence shown here is derived from an EMBL/GenBank/DDBJ whole genome shotgun (WGS) entry which is preliminary data.</text>
</comment>
<gene>
    <name evidence="2" type="ORF">Poli38472_004965</name>
</gene>
<keyword evidence="3" id="KW-1185">Reference proteome</keyword>
<evidence type="ECO:0000256" key="1">
    <source>
        <dbReference type="SAM" id="MobiDB-lite"/>
    </source>
</evidence>
<feature type="compositionally biased region" description="Low complexity" evidence="1">
    <location>
        <begin position="26"/>
        <end position="35"/>
    </location>
</feature>
<sequence length="186" mass="21726">MDVDDENDVVWRMLRDAFGETDGPMDTASSSSSTTDTRHSLKRRKDEIRTLKNEIETLERQRDELSRLERPTPSRAASVNEVWRDLATRQARKRRQAEQLNSRLRTSLETQSKIQKELVRLVQRATTPEDQTWLVRSVYGGVPRCFQSKSEESELLCRLERLYEQRDDALALSDILRVGLRFAMRS</sequence>
<evidence type="ECO:0000313" key="3">
    <source>
        <dbReference type="Proteomes" id="UP000794436"/>
    </source>
</evidence>
<dbReference type="Proteomes" id="UP000794436">
    <property type="component" value="Unassembled WGS sequence"/>
</dbReference>
<organism evidence="2 3">
    <name type="scientific">Pythium oligandrum</name>
    <name type="common">Mycoparasitic fungus</name>
    <dbReference type="NCBI Taxonomy" id="41045"/>
    <lineage>
        <taxon>Eukaryota</taxon>
        <taxon>Sar</taxon>
        <taxon>Stramenopiles</taxon>
        <taxon>Oomycota</taxon>
        <taxon>Peronosporomycetes</taxon>
        <taxon>Pythiales</taxon>
        <taxon>Pythiaceae</taxon>
        <taxon>Pythium</taxon>
    </lineage>
</organism>
<feature type="compositionally biased region" description="Basic and acidic residues" evidence="1">
    <location>
        <begin position="36"/>
        <end position="45"/>
    </location>
</feature>
<accession>A0A8K1FEW8</accession>